<evidence type="ECO:0000313" key="2">
    <source>
        <dbReference type="Proteomes" id="UP001642483"/>
    </source>
</evidence>
<gene>
    <name evidence="1" type="ORF">CVLEPA_LOCUS5389</name>
</gene>
<comment type="caution">
    <text evidence="1">The sequence shown here is derived from an EMBL/GenBank/DDBJ whole genome shotgun (WGS) entry which is preliminary data.</text>
</comment>
<name>A0ABP0F892_CLALP</name>
<proteinExistence type="predicted"/>
<evidence type="ECO:0000313" key="1">
    <source>
        <dbReference type="EMBL" id="CAK8675860.1"/>
    </source>
</evidence>
<accession>A0ABP0F892</accession>
<keyword evidence="2" id="KW-1185">Reference proteome</keyword>
<protein>
    <submittedName>
        <fullName evidence="1">Uncharacterized protein</fullName>
    </submittedName>
</protein>
<sequence length="116" mass="13612">MNEQPKRNIASRGVSNSNMQALRVKIERKKVGVINPHLHKPYPVPVDRERLYANANRPEYVNTMRFQKNLPYAKRNHFEDGISGIENDITDEEIVTALEKHKALEIRKFFRDILDK</sequence>
<reference evidence="1 2" key="1">
    <citation type="submission" date="2024-02" db="EMBL/GenBank/DDBJ databases">
        <authorList>
            <person name="Daric V."/>
            <person name="Darras S."/>
        </authorList>
    </citation>
    <scope>NUCLEOTIDE SEQUENCE [LARGE SCALE GENOMIC DNA]</scope>
</reference>
<dbReference type="EMBL" id="CAWYQH010000024">
    <property type="protein sequence ID" value="CAK8675860.1"/>
    <property type="molecule type" value="Genomic_DNA"/>
</dbReference>
<organism evidence="1 2">
    <name type="scientific">Clavelina lepadiformis</name>
    <name type="common">Light-bulb sea squirt</name>
    <name type="synonym">Ascidia lepadiformis</name>
    <dbReference type="NCBI Taxonomy" id="159417"/>
    <lineage>
        <taxon>Eukaryota</taxon>
        <taxon>Metazoa</taxon>
        <taxon>Chordata</taxon>
        <taxon>Tunicata</taxon>
        <taxon>Ascidiacea</taxon>
        <taxon>Aplousobranchia</taxon>
        <taxon>Clavelinidae</taxon>
        <taxon>Clavelina</taxon>
    </lineage>
</organism>
<dbReference type="Proteomes" id="UP001642483">
    <property type="component" value="Unassembled WGS sequence"/>
</dbReference>